<dbReference type="GO" id="GO:0016887">
    <property type="term" value="F:ATP hydrolysis activity"/>
    <property type="evidence" value="ECO:0007669"/>
    <property type="project" value="InterPro"/>
</dbReference>
<dbReference type="GO" id="GO:0005524">
    <property type="term" value="F:ATP binding"/>
    <property type="evidence" value="ECO:0007669"/>
    <property type="project" value="UniProtKB-KW"/>
</dbReference>
<organism evidence="12 13">
    <name type="scientific">Candidatus Caccosoma faecigallinarum</name>
    <dbReference type="NCBI Taxonomy" id="2840720"/>
    <lineage>
        <taxon>Bacteria</taxon>
        <taxon>Bacillati</taxon>
        <taxon>Bacillota</taxon>
        <taxon>Bacillota incertae sedis</taxon>
        <taxon>Candidatus Caccosoma</taxon>
    </lineage>
</organism>
<dbReference type="EMBL" id="DVKI01000191">
    <property type="protein sequence ID" value="HIT17906.1"/>
    <property type="molecule type" value="Genomic_DNA"/>
</dbReference>
<keyword evidence="7 9" id="KW-1133">Transmembrane helix</keyword>
<dbReference type="InterPro" id="IPR003439">
    <property type="entry name" value="ABC_transporter-like_ATP-bd"/>
</dbReference>
<name>A0A9D1KC01_9FIRM</name>
<dbReference type="SMART" id="SM00382">
    <property type="entry name" value="AAA"/>
    <property type="match status" value="1"/>
</dbReference>
<comment type="subcellular location">
    <subcellularLocation>
        <location evidence="1">Cell membrane</location>
        <topology evidence="1">Multi-pass membrane protein</topology>
    </subcellularLocation>
</comment>
<dbReference type="InterPro" id="IPR027417">
    <property type="entry name" value="P-loop_NTPase"/>
</dbReference>
<dbReference type="SUPFAM" id="SSF90123">
    <property type="entry name" value="ABC transporter transmembrane region"/>
    <property type="match status" value="1"/>
</dbReference>
<dbReference type="AlphaFoldDB" id="A0A9D1KC01"/>
<gene>
    <name evidence="12" type="ORF">IAD04_06010</name>
</gene>
<dbReference type="PROSITE" id="PS00211">
    <property type="entry name" value="ABC_TRANSPORTER_1"/>
    <property type="match status" value="1"/>
</dbReference>
<dbReference type="InterPro" id="IPR011527">
    <property type="entry name" value="ABC1_TM_dom"/>
</dbReference>
<keyword evidence="5" id="KW-0547">Nucleotide-binding</keyword>
<feature type="domain" description="ABC transporter" evidence="10">
    <location>
        <begin position="333"/>
        <end position="568"/>
    </location>
</feature>
<reference evidence="12" key="1">
    <citation type="submission" date="2020-10" db="EMBL/GenBank/DDBJ databases">
        <authorList>
            <person name="Gilroy R."/>
        </authorList>
    </citation>
    <scope>NUCLEOTIDE SEQUENCE</scope>
    <source>
        <strain evidence="12">14508</strain>
    </source>
</reference>
<keyword evidence="6 12" id="KW-0067">ATP-binding</keyword>
<dbReference type="Gene3D" id="3.40.50.300">
    <property type="entry name" value="P-loop containing nucleotide triphosphate hydrolases"/>
    <property type="match status" value="1"/>
</dbReference>
<dbReference type="InterPro" id="IPR017871">
    <property type="entry name" value="ABC_transporter-like_CS"/>
</dbReference>
<accession>A0A9D1KC01</accession>
<dbReference type="InterPro" id="IPR036640">
    <property type="entry name" value="ABC1_TM_sf"/>
</dbReference>
<dbReference type="Gene3D" id="1.20.1560.10">
    <property type="entry name" value="ABC transporter type 1, transmembrane domain"/>
    <property type="match status" value="1"/>
</dbReference>
<dbReference type="PANTHER" id="PTHR43394">
    <property type="entry name" value="ATP-DEPENDENT PERMEASE MDL1, MITOCHONDRIAL"/>
    <property type="match status" value="1"/>
</dbReference>
<dbReference type="Pfam" id="PF00005">
    <property type="entry name" value="ABC_tran"/>
    <property type="match status" value="1"/>
</dbReference>
<evidence type="ECO:0000259" key="11">
    <source>
        <dbReference type="PROSITE" id="PS50929"/>
    </source>
</evidence>
<feature type="transmembrane region" description="Helical" evidence="9">
    <location>
        <begin position="276"/>
        <end position="297"/>
    </location>
</feature>
<protein>
    <submittedName>
        <fullName evidence="12">ABC transporter ATP-binding protein</fullName>
    </submittedName>
</protein>
<dbReference type="PANTHER" id="PTHR43394:SF1">
    <property type="entry name" value="ATP-BINDING CASSETTE SUB-FAMILY B MEMBER 10, MITOCHONDRIAL"/>
    <property type="match status" value="1"/>
</dbReference>
<evidence type="ECO:0000313" key="12">
    <source>
        <dbReference type="EMBL" id="HIT17906.1"/>
    </source>
</evidence>
<keyword evidence="2" id="KW-0813">Transport</keyword>
<evidence type="ECO:0000256" key="9">
    <source>
        <dbReference type="SAM" id="Phobius"/>
    </source>
</evidence>
<feature type="transmembrane region" description="Helical" evidence="9">
    <location>
        <begin position="158"/>
        <end position="179"/>
    </location>
</feature>
<reference evidence="12" key="2">
    <citation type="journal article" date="2021" name="PeerJ">
        <title>Extensive microbial diversity within the chicken gut microbiome revealed by metagenomics and culture.</title>
        <authorList>
            <person name="Gilroy R."/>
            <person name="Ravi A."/>
            <person name="Getino M."/>
            <person name="Pursley I."/>
            <person name="Horton D.L."/>
            <person name="Alikhan N.F."/>
            <person name="Baker D."/>
            <person name="Gharbi K."/>
            <person name="Hall N."/>
            <person name="Watson M."/>
            <person name="Adriaenssens E.M."/>
            <person name="Foster-Nyarko E."/>
            <person name="Jarju S."/>
            <person name="Secka A."/>
            <person name="Antonio M."/>
            <person name="Oren A."/>
            <person name="Chaudhuri R.R."/>
            <person name="La Ragione R."/>
            <person name="Hildebrand F."/>
            <person name="Pallen M.J."/>
        </authorList>
    </citation>
    <scope>NUCLEOTIDE SEQUENCE</scope>
    <source>
        <strain evidence="12">14508</strain>
    </source>
</reference>
<dbReference type="FunFam" id="3.40.50.300:FF:000221">
    <property type="entry name" value="Multidrug ABC transporter ATP-binding protein"/>
    <property type="match status" value="1"/>
</dbReference>
<dbReference type="GO" id="GO:0005886">
    <property type="term" value="C:plasma membrane"/>
    <property type="evidence" value="ECO:0007669"/>
    <property type="project" value="UniProtKB-SubCell"/>
</dbReference>
<evidence type="ECO:0000256" key="2">
    <source>
        <dbReference type="ARBA" id="ARBA00022448"/>
    </source>
</evidence>
<keyword evidence="3" id="KW-1003">Cell membrane</keyword>
<evidence type="ECO:0000256" key="1">
    <source>
        <dbReference type="ARBA" id="ARBA00004651"/>
    </source>
</evidence>
<feature type="transmembrane region" description="Helical" evidence="9">
    <location>
        <begin position="60"/>
        <end position="83"/>
    </location>
</feature>
<dbReference type="InterPro" id="IPR003593">
    <property type="entry name" value="AAA+_ATPase"/>
</dbReference>
<evidence type="ECO:0000256" key="8">
    <source>
        <dbReference type="ARBA" id="ARBA00023136"/>
    </source>
</evidence>
<feature type="domain" description="ABC transmembrane type-1" evidence="11">
    <location>
        <begin position="37"/>
        <end position="299"/>
    </location>
</feature>
<evidence type="ECO:0000256" key="6">
    <source>
        <dbReference type="ARBA" id="ARBA00022840"/>
    </source>
</evidence>
<evidence type="ECO:0000259" key="10">
    <source>
        <dbReference type="PROSITE" id="PS50893"/>
    </source>
</evidence>
<evidence type="ECO:0000313" key="13">
    <source>
        <dbReference type="Proteomes" id="UP000886893"/>
    </source>
</evidence>
<dbReference type="Proteomes" id="UP000886893">
    <property type="component" value="Unassembled WGS sequence"/>
</dbReference>
<feature type="transmembrane region" description="Helical" evidence="9">
    <location>
        <begin position="246"/>
        <end position="264"/>
    </location>
</feature>
<dbReference type="PROSITE" id="PS50929">
    <property type="entry name" value="ABC_TM1F"/>
    <property type="match status" value="1"/>
</dbReference>
<dbReference type="PROSITE" id="PS50893">
    <property type="entry name" value="ABC_TRANSPORTER_2"/>
    <property type="match status" value="1"/>
</dbReference>
<comment type="caution">
    <text evidence="12">The sequence shown here is derived from an EMBL/GenBank/DDBJ whole genome shotgun (WGS) entry which is preliminary data.</text>
</comment>
<dbReference type="SUPFAM" id="SSF52540">
    <property type="entry name" value="P-loop containing nucleoside triphosphate hydrolases"/>
    <property type="match status" value="1"/>
</dbReference>
<sequence>MLRLLKHFRPIYWLVIVLLVVIIYGQVQFELGLADKMGDITGLIQSQATAAEIWDVGKEMLLYTLGSVVLTVIVGFIAARIAADFSKNLRTEMFEKVSSFSMQEMNQFSTASLLTRTTNDIQQVTMGIVMTLRVAISAPIMAITAISKIQSNSKELTLVTAAAIVFMILMISLIFVLSVKKFTRLQKLTDKLNGVTRENLTGLRVVRAYNAEDYQEEKFDEINKDLTKTNLVVNRLISIMSPGMSLIMNGLNLTVLWFGAYLINKGSLTLPAMTTFTMYAMQVIMAFMMMTMIFIMLPRASVSAKRILEVLDTPLCIKNPEHALQNVDKKGEIEFKNVSFRYPDGEGYVLKNISFHASQGETVAIIGSTGSGKSSLINLIPRFFDVSEGEVLVDGINVKDYDQKVLRDKIGYVSQKAVLFSGTIASNISYGKEDATIEEIQKAAEISKSKEFIEKLDDQYQAHVAQGGKNFSGGQKQRLSIARAVAKDPEIYIFDDSFSALDYKTDKELRHALKEQTNQATTILVAQRIGTILTADRILVLDQGQIVGQGTHKELLKNCDVYRQIAYSQLSKEELAYD</sequence>
<evidence type="ECO:0000256" key="7">
    <source>
        <dbReference type="ARBA" id="ARBA00022989"/>
    </source>
</evidence>
<feature type="transmembrane region" description="Helical" evidence="9">
    <location>
        <begin position="124"/>
        <end position="146"/>
    </location>
</feature>
<dbReference type="GO" id="GO:0015421">
    <property type="term" value="F:ABC-type oligopeptide transporter activity"/>
    <property type="evidence" value="ECO:0007669"/>
    <property type="project" value="TreeGrafter"/>
</dbReference>
<evidence type="ECO:0000256" key="4">
    <source>
        <dbReference type="ARBA" id="ARBA00022692"/>
    </source>
</evidence>
<keyword evidence="4 9" id="KW-0812">Transmembrane</keyword>
<dbReference type="CDD" id="cd18548">
    <property type="entry name" value="ABC_6TM_Tm287_like"/>
    <property type="match status" value="1"/>
</dbReference>
<feature type="transmembrane region" description="Helical" evidence="9">
    <location>
        <begin position="12"/>
        <end position="29"/>
    </location>
</feature>
<dbReference type="InterPro" id="IPR039421">
    <property type="entry name" value="Type_1_exporter"/>
</dbReference>
<keyword evidence="8 9" id="KW-0472">Membrane</keyword>
<proteinExistence type="predicted"/>
<evidence type="ECO:0000256" key="5">
    <source>
        <dbReference type="ARBA" id="ARBA00022741"/>
    </source>
</evidence>
<evidence type="ECO:0000256" key="3">
    <source>
        <dbReference type="ARBA" id="ARBA00022475"/>
    </source>
</evidence>
<dbReference type="Pfam" id="PF00664">
    <property type="entry name" value="ABC_membrane"/>
    <property type="match status" value="1"/>
</dbReference>